<accession>A0A811PRE8</accession>
<dbReference type="Proteomes" id="UP000604825">
    <property type="component" value="Unassembled WGS sequence"/>
</dbReference>
<comment type="caution">
    <text evidence="3">The sequence shown here is derived from an EMBL/GenBank/DDBJ whole genome shotgun (WGS) entry which is preliminary data.</text>
</comment>
<protein>
    <recommendedName>
        <fullName evidence="2">AMP-activated protein kinase glycogen-binding domain-containing protein</fullName>
    </recommendedName>
</protein>
<reference evidence="3" key="1">
    <citation type="submission" date="2020-10" db="EMBL/GenBank/DDBJ databases">
        <authorList>
            <person name="Han B."/>
            <person name="Lu T."/>
            <person name="Zhao Q."/>
            <person name="Huang X."/>
            <person name="Zhao Y."/>
        </authorList>
    </citation>
    <scope>NUCLEOTIDE SEQUENCE</scope>
</reference>
<dbReference type="GO" id="GO:0009507">
    <property type="term" value="C:chloroplast"/>
    <property type="evidence" value="ECO:0007669"/>
    <property type="project" value="UniProtKB-ARBA"/>
</dbReference>
<gene>
    <name evidence="3" type="ORF">NCGR_LOCUS32309</name>
</gene>
<dbReference type="InterPro" id="IPR032640">
    <property type="entry name" value="AMPK1_CBM"/>
</dbReference>
<feature type="compositionally biased region" description="Low complexity" evidence="1">
    <location>
        <begin position="81"/>
        <end position="96"/>
    </location>
</feature>
<dbReference type="Pfam" id="PF16561">
    <property type="entry name" value="AMPK1_CBM"/>
    <property type="match status" value="1"/>
</dbReference>
<dbReference type="InterPro" id="IPR013783">
    <property type="entry name" value="Ig-like_fold"/>
</dbReference>
<dbReference type="EMBL" id="CAJGYO010000007">
    <property type="protein sequence ID" value="CAD6248150.1"/>
    <property type="molecule type" value="Genomic_DNA"/>
</dbReference>
<keyword evidence="4" id="KW-1185">Reference proteome</keyword>
<dbReference type="CDD" id="cd02859">
    <property type="entry name" value="E_set_AMPKbeta_like_N"/>
    <property type="match status" value="1"/>
</dbReference>
<dbReference type="PANTHER" id="PTHR47342:SF1">
    <property type="entry name" value="PROTEIN PTST, CHLOROPLASTIC"/>
    <property type="match status" value="1"/>
</dbReference>
<feature type="domain" description="AMP-activated protein kinase glycogen-binding" evidence="2">
    <location>
        <begin position="226"/>
        <end position="303"/>
    </location>
</feature>
<dbReference type="AlphaFoldDB" id="A0A811PRE8"/>
<dbReference type="Gene3D" id="2.60.40.10">
    <property type="entry name" value="Immunoglobulins"/>
    <property type="match status" value="1"/>
</dbReference>
<feature type="region of interest" description="Disordered" evidence="1">
    <location>
        <begin position="77"/>
        <end position="105"/>
    </location>
</feature>
<evidence type="ECO:0000256" key="1">
    <source>
        <dbReference type="SAM" id="MobiDB-lite"/>
    </source>
</evidence>
<evidence type="ECO:0000259" key="2">
    <source>
        <dbReference type="Pfam" id="PF16561"/>
    </source>
</evidence>
<dbReference type="InterPro" id="IPR014756">
    <property type="entry name" value="Ig_E-set"/>
</dbReference>
<organism evidence="3 4">
    <name type="scientific">Miscanthus lutarioriparius</name>
    <dbReference type="NCBI Taxonomy" id="422564"/>
    <lineage>
        <taxon>Eukaryota</taxon>
        <taxon>Viridiplantae</taxon>
        <taxon>Streptophyta</taxon>
        <taxon>Embryophyta</taxon>
        <taxon>Tracheophyta</taxon>
        <taxon>Spermatophyta</taxon>
        <taxon>Magnoliopsida</taxon>
        <taxon>Liliopsida</taxon>
        <taxon>Poales</taxon>
        <taxon>Poaceae</taxon>
        <taxon>PACMAD clade</taxon>
        <taxon>Panicoideae</taxon>
        <taxon>Andropogonodae</taxon>
        <taxon>Andropogoneae</taxon>
        <taxon>Saccharinae</taxon>
        <taxon>Miscanthus</taxon>
    </lineage>
</organism>
<evidence type="ECO:0000313" key="4">
    <source>
        <dbReference type="Proteomes" id="UP000604825"/>
    </source>
</evidence>
<dbReference type="OrthoDB" id="531008at2759"/>
<evidence type="ECO:0000313" key="3">
    <source>
        <dbReference type="EMBL" id="CAD6248150.1"/>
    </source>
</evidence>
<dbReference type="PANTHER" id="PTHR47342">
    <property type="entry name" value="PROTEIN PTST, CHLOROPLASTIC"/>
    <property type="match status" value="1"/>
</dbReference>
<name>A0A811PRE8_9POAL</name>
<dbReference type="SUPFAM" id="SSF81296">
    <property type="entry name" value="E set domains"/>
    <property type="match status" value="1"/>
</dbReference>
<proteinExistence type="predicted"/>
<sequence>MDYASTRRNVGKEYSFVCSSKLVSENQWIPKRICCYASSSTNSSRCRKFTNMAYPMSPIIRKRSRWRSFAASLNLEDDAAPSDSTSSSSEQTADADGTTNGDASEDLLSRKLSSDELKALLADSERSKLLRRLSEANQYNRFLKRQLQIKDGAVVKFKGELAVLELELQALVGLAEEIANFDVPLGSRRINGKYIQSHLLSRLEAVHDKIMEQIKDVGSLKTQEISVYWVGMAENVQIMGSFDGWSQGEAMSMEYSGDYGRFSATLKLRPGRYEIKFLVDGEWRLSPEYPTAGDGMTQNNILIVE</sequence>